<proteinExistence type="predicted"/>
<name>A0A450XBN7_9GAMM</name>
<protein>
    <submittedName>
        <fullName evidence="1">Uncharacterized protein</fullName>
    </submittedName>
</protein>
<organism evidence="1">
    <name type="scientific">Candidatus Kentrum sp. MB</name>
    <dbReference type="NCBI Taxonomy" id="2138164"/>
    <lineage>
        <taxon>Bacteria</taxon>
        <taxon>Pseudomonadati</taxon>
        <taxon>Pseudomonadota</taxon>
        <taxon>Gammaproteobacteria</taxon>
        <taxon>Candidatus Kentrum</taxon>
    </lineage>
</organism>
<dbReference type="AlphaFoldDB" id="A0A450XBN7"/>
<gene>
    <name evidence="1" type="ORF">BECKMB1821G_GA0114241_102229</name>
</gene>
<dbReference type="EMBL" id="CAADFO010000022">
    <property type="protein sequence ID" value="VFK26695.1"/>
    <property type="molecule type" value="Genomic_DNA"/>
</dbReference>
<sequence>MHTIHLYHPPGLASGRSLASLGMTKPSIQAGKGEVIATSIVRDDKTINMKTIGTGQGYFL</sequence>
<reference evidence="1" key="1">
    <citation type="submission" date="2019-02" db="EMBL/GenBank/DDBJ databases">
        <authorList>
            <person name="Gruber-Vodicka R. H."/>
            <person name="Seah K. B. B."/>
        </authorList>
    </citation>
    <scope>NUCLEOTIDE SEQUENCE</scope>
    <source>
        <strain evidence="1">BECK_BZ197</strain>
    </source>
</reference>
<accession>A0A450XBN7</accession>
<evidence type="ECO:0000313" key="1">
    <source>
        <dbReference type="EMBL" id="VFK26695.1"/>
    </source>
</evidence>